<evidence type="ECO:0000313" key="7">
    <source>
        <dbReference type="EMBL" id="KTS14375.1"/>
    </source>
</evidence>
<feature type="domain" description="Thiamine pyrophosphate enzyme N-terminal TPP-binding" evidence="6">
    <location>
        <begin position="5"/>
        <end position="117"/>
    </location>
</feature>
<dbReference type="Gene3D" id="3.40.50.970">
    <property type="match status" value="2"/>
</dbReference>
<keyword evidence="2 3" id="KW-0786">Thiamine pyrophosphate</keyword>
<dbReference type="CDD" id="cd02002">
    <property type="entry name" value="TPP_BFDC"/>
    <property type="match status" value="1"/>
</dbReference>
<dbReference type="InterPro" id="IPR045229">
    <property type="entry name" value="TPP_enz"/>
</dbReference>
<dbReference type="PANTHER" id="PTHR18968:SF133">
    <property type="entry name" value="BENZOYLFORMATE DECARBOXYLASE"/>
    <property type="match status" value="1"/>
</dbReference>
<dbReference type="NCBIfam" id="NF005485">
    <property type="entry name" value="PRK07092.1"/>
    <property type="match status" value="1"/>
</dbReference>
<dbReference type="Pfam" id="PF00205">
    <property type="entry name" value="TPP_enzyme_M"/>
    <property type="match status" value="1"/>
</dbReference>
<dbReference type="GO" id="GO:0003984">
    <property type="term" value="F:acetolactate synthase activity"/>
    <property type="evidence" value="ECO:0007669"/>
    <property type="project" value="TreeGrafter"/>
</dbReference>
<dbReference type="SUPFAM" id="SSF52467">
    <property type="entry name" value="DHS-like NAD/FAD-binding domain"/>
    <property type="match status" value="1"/>
</dbReference>
<comment type="similarity">
    <text evidence="1 3">Belongs to the TPP enzyme family.</text>
</comment>
<dbReference type="GO" id="GO:0000287">
    <property type="term" value="F:magnesium ion binding"/>
    <property type="evidence" value="ECO:0007669"/>
    <property type="project" value="InterPro"/>
</dbReference>
<sequence>MSAPDVAQAFYEVLRARGVTRMFGNPGSNELTMLKHLPDDIEYVLALQEGAAVAMADGYAQASGSLGVVNLHSSSGTGNAMGNLTNSAAAHAPVLVIAGQQSRRYVPLNAMLTNVDATRLADPLVKWSAEPLRPEDVPAVVSQAALLAMSAPTGPTYVSIPLDDWARPADEQVSAGLPARSVAATPVLSEASIDEIVAELDAASSPVLVLGPGVDTEAGWAATRALSERRGLPVWVAPSPSRAPFATRHPHFRGILPTGLGAVAELLSEHDVVLTLGAAVFRYHQFVEGAPLRPGTRLIGVTSDPGEAARAAAGAIHVGDPVDAAARLAARVRESDGPADGAFVPDAAPPTVGGRHSAQAILDAVDRAKPADAVVVLEWTSADALWARFTFDRAQSYYFPANGGLGWGLPAAIGVQLADPSRPVVALIGDGAMQYTPAALWTAARYGIPVTFVIPQNEEYGALQRFSRIMDVPDGGYLDLPGLDPCAVARGYGVDAHRLDSLDDLEEFVRGAATATGPRLAVVPQLSQR</sequence>
<evidence type="ECO:0000313" key="8">
    <source>
        <dbReference type="Proteomes" id="UP000072189"/>
    </source>
</evidence>
<evidence type="ECO:0000259" key="4">
    <source>
        <dbReference type="Pfam" id="PF00205"/>
    </source>
</evidence>
<dbReference type="InterPro" id="IPR000399">
    <property type="entry name" value="TPP-bd_CS"/>
</dbReference>
<evidence type="ECO:0000256" key="1">
    <source>
        <dbReference type="ARBA" id="ARBA00007812"/>
    </source>
</evidence>
<dbReference type="Pfam" id="PF02775">
    <property type="entry name" value="TPP_enzyme_C"/>
    <property type="match status" value="1"/>
</dbReference>
<dbReference type="InterPro" id="IPR012000">
    <property type="entry name" value="Thiamin_PyroP_enz_cen_dom"/>
</dbReference>
<name>A0A147FCS3_MICTE</name>
<proteinExistence type="inferred from homology"/>
<dbReference type="SUPFAM" id="SSF52518">
    <property type="entry name" value="Thiamin diphosphate-binding fold (THDP-binding)"/>
    <property type="match status" value="2"/>
</dbReference>
<dbReference type="InterPro" id="IPR012001">
    <property type="entry name" value="Thiamin_PyroP_enz_TPP-bd_dom"/>
</dbReference>
<dbReference type="AlphaFoldDB" id="A0A147FCS3"/>
<dbReference type="GO" id="GO:0050660">
    <property type="term" value="F:flavin adenine dinucleotide binding"/>
    <property type="evidence" value="ECO:0007669"/>
    <property type="project" value="TreeGrafter"/>
</dbReference>
<dbReference type="PROSITE" id="PS00187">
    <property type="entry name" value="TPP_ENZYMES"/>
    <property type="match status" value="1"/>
</dbReference>
<dbReference type="RefSeq" id="WP_058612852.1">
    <property type="nucleotide sequence ID" value="NZ_LDRV01000001.1"/>
</dbReference>
<feature type="domain" description="Thiamine pyrophosphate enzyme central" evidence="4">
    <location>
        <begin position="193"/>
        <end position="319"/>
    </location>
</feature>
<accession>A0A147FCS3</accession>
<gene>
    <name evidence="7" type="ORF">RSA3_00250</name>
</gene>
<evidence type="ECO:0000256" key="3">
    <source>
        <dbReference type="RuleBase" id="RU362132"/>
    </source>
</evidence>
<dbReference type="Proteomes" id="UP000072189">
    <property type="component" value="Unassembled WGS sequence"/>
</dbReference>
<dbReference type="PATRIC" id="fig|2033.7.peg.55"/>
<dbReference type="PANTHER" id="PTHR18968">
    <property type="entry name" value="THIAMINE PYROPHOSPHATE ENZYMES"/>
    <property type="match status" value="1"/>
</dbReference>
<dbReference type="CDD" id="cd07035">
    <property type="entry name" value="TPP_PYR_POX_like"/>
    <property type="match status" value="1"/>
</dbReference>
<evidence type="ECO:0000256" key="2">
    <source>
        <dbReference type="ARBA" id="ARBA00023052"/>
    </source>
</evidence>
<organism evidence="7 8">
    <name type="scientific">Microbacterium testaceum</name>
    <name type="common">Aureobacterium testaceum</name>
    <name type="synonym">Brevibacterium testaceum</name>
    <dbReference type="NCBI Taxonomy" id="2033"/>
    <lineage>
        <taxon>Bacteria</taxon>
        <taxon>Bacillati</taxon>
        <taxon>Actinomycetota</taxon>
        <taxon>Actinomycetes</taxon>
        <taxon>Micrococcales</taxon>
        <taxon>Microbacteriaceae</taxon>
        <taxon>Microbacterium</taxon>
    </lineage>
</organism>
<reference evidence="7 8" key="1">
    <citation type="journal article" date="2016" name="Front. Microbiol.">
        <title>Genomic Resource of Rice Seed Associated Bacteria.</title>
        <authorList>
            <person name="Midha S."/>
            <person name="Bansal K."/>
            <person name="Sharma S."/>
            <person name="Kumar N."/>
            <person name="Patil P.P."/>
            <person name="Chaudhry V."/>
            <person name="Patil P.B."/>
        </authorList>
    </citation>
    <scope>NUCLEOTIDE SEQUENCE [LARGE SCALE GENOMIC DNA]</scope>
    <source>
        <strain evidence="7 8">RSA3</strain>
    </source>
</reference>
<dbReference type="EMBL" id="LDRV01000001">
    <property type="protein sequence ID" value="KTS14375.1"/>
    <property type="molecule type" value="Genomic_DNA"/>
</dbReference>
<protein>
    <submittedName>
        <fullName evidence="7">Benzoylformate decarboxylase</fullName>
    </submittedName>
</protein>
<dbReference type="InterPro" id="IPR011766">
    <property type="entry name" value="TPP_enzyme_TPP-bd"/>
</dbReference>
<comment type="caution">
    <text evidence="7">The sequence shown here is derived from an EMBL/GenBank/DDBJ whole genome shotgun (WGS) entry which is preliminary data.</text>
</comment>
<feature type="domain" description="Thiamine pyrophosphate enzyme TPP-binding" evidence="5">
    <location>
        <begin position="389"/>
        <end position="520"/>
    </location>
</feature>
<evidence type="ECO:0000259" key="5">
    <source>
        <dbReference type="Pfam" id="PF02775"/>
    </source>
</evidence>
<dbReference type="Pfam" id="PF02776">
    <property type="entry name" value="TPP_enzyme_N"/>
    <property type="match status" value="1"/>
</dbReference>
<dbReference type="InterPro" id="IPR029061">
    <property type="entry name" value="THDP-binding"/>
</dbReference>
<dbReference type="Gene3D" id="3.40.50.1220">
    <property type="entry name" value="TPP-binding domain"/>
    <property type="match status" value="1"/>
</dbReference>
<evidence type="ECO:0000259" key="6">
    <source>
        <dbReference type="Pfam" id="PF02776"/>
    </source>
</evidence>
<dbReference type="GO" id="GO:0030976">
    <property type="term" value="F:thiamine pyrophosphate binding"/>
    <property type="evidence" value="ECO:0007669"/>
    <property type="project" value="InterPro"/>
</dbReference>
<dbReference type="InterPro" id="IPR029035">
    <property type="entry name" value="DHS-like_NAD/FAD-binding_dom"/>
</dbReference>